<dbReference type="GO" id="GO:0009055">
    <property type="term" value="F:electron transfer activity"/>
    <property type="evidence" value="ECO:0007669"/>
    <property type="project" value="InterPro"/>
</dbReference>
<dbReference type="InterPro" id="IPR013428">
    <property type="entry name" value="Membrane-bound_put_N"/>
</dbReference>
<dbReference type="PANTHER" id="PTHR33546:SF1">
    <property type="entry name" value="LARGE, MULTIFUNCTIONAL SECRETED PROTEIN"/>
    <property type="match status" value="1"/>
</dbReference>
<dbReference type="Pfam" id="PF23500">
    <property type="entry name" value="DUF7133"/>
    <property type="match status" value="1"/>
</dbReference>
<evidence type="ECO:0000256" key="5">
    <source>
        <dbReference type="SAM" id="SignalP"/>
    </source>
</evidence>
<keyword evidence="3 4" id="KW-0408">Iron</keyword>
<feature type="signal peptide" evidence="5">
    <location>
        <begin position="1"/>
        <end position="23"/>
    </location>
</feature>
<feature type="domain" description="Cytochrome c" evidence="6">
    <location>
        <begin position="1055"/>
        <end position="1188"/>
    </location>
</feature>
<dbReference type="InterPro" id="IPR011041">
    <property type="entry name" value="Quinoprot_gluc/sorb_DH_b-prop"/>
</dbReference>
<evidence type="ECO:0000256" key="1">
    <source>
        <dbReference type="ARBA" id="ARBA00022617"/>
    </source>
</evidence>
<accession>A0A4R5DBN0</accession>
<dbReference type="InterPro" id="IPR055557">
    <property type="entry name" value="DUF7133"/>
</dbReference>
<evidence type="ECO:0000256" key="3">
    <source>
        <dbReference type="ARBA" id="ARBA00023004"/>
    </source>
</evidence>
<keyword evidence="2 4" id="KW-0479">Metal-binding</keyword>
<dbReference type="InterPro" id="IPR016024">
    <property type="entry name" value="ARM-type_fold"/>
</dbReference>
<dbReference type="PROSITE" id="PS51007">
    <property type="entry name" value="CYTC"/>
    <property type="match status" value="1"/>
</dbReference>
<dbReference type="NCBIfam" id="TIGR02604">
    <property type="entry name" value="Piru_Ver_Nterm"/>
    <property type="match status" value="1"/>
</dbReference>
<feature type="chain" id="PRO_5020457023" evidence="5">
    <location>
        <begin position="24"/>
        <end position="1188"/>
    </location>
</feature>
<dbReference type="InterPro" id="IPR009056">
    <property type="entry name" value="Cyt_c-like_dom"/>
</dbReference>
<dbReference type="Gene3D" id="1.25.10.10">
    <property type="entry name" value="Leucine-rich Repeat Variant"/>
    <property type="match status" value="2"/>
</dbReference>
<gene>
    <name evidence="7" type="ORF">E0F88_26705</name>
</gene>
<evidence type="ECO:0000259" key="6">
    <source>
        <dbReference type="PROSITE" id="PS51007"/>
    </source>
</evidence>
<name>A0A4R5DBN0_9BACT</name>
<comment type="caution">
    <text evidence="7">The sequence shown here is derived from an EMBL/GenBank/DDBJ whole genome shotgun (WGS) entry which is preliminary data.</text>
</comment>
<evidence type="ECO:0000256" key="4">
    <source>
        <dbReference type="PROSITE-ProRule" id="PRU00433"/>
    </source>
</evidence>
<evidence type="ECO:0000313" key="7">
    <source>
        <dbReference type="EMBL" id="TDE11089.1"/>
    </source>
</evidence>
<protein>
    <submittedName>
        <fullName evidence="7">C-type cytochrome</fullName>
    </submittedName>
</protein>
<dbReference type="GO" id="GO:0046872">
    <property type="term" value="F:metal ion binding"/>
    <property type="evidence" value="ECO:0007669"/>
    <property type="project" value="UniProtKB-KW"/>
</dbReference>
<dbReference type="SUPFAM" id="SSF46626">
    <property type="entry name" value="Cytochrome c"/>
    <property type="match status" value="1"/>
</dbReference>
<keyword evidence="8" id="KW-1185">Reference proteome</keyword>
<reference evidence="7 8" key="1">
    <citation type="submission" date="2019-03" db="EMBL/GenBank/DDBJ databases">
        <title>Dyadobacter AR-3-6 sp. nov., isolated from arctic soil.</title>
        <authorList>
            <person name="Chaudhary D.K."/>
        </authorList>
    </citation>
    <scope>NUCLEOTIDE SEQUENCE [LARGE SCALE GENOMIC DNA]</scope>
    <source>
        <strain evidence="7 8">AR-3-6</strain>
    </source>
</reference>
<keyword evidence="1 4" id="KW-0349">Heme</keyword>
<dbReference type="SUPFAM" id="SSF50952">
    <property type="entry name" value="Soluble quinoprotein glucose dehydrogenase"/>
    <property type="match status" value="1"/>
</dbReference>
<dbReference type="NCBIfam" id="TIGR02603">
    <property type="entry name" value="CxxCH_TIGR02603"/>
    <property type="match status" value="1"/>
</dbReference>
<dbReference type="Proteomes" id="UP000294850">
    <property type="component" value="Unassembled WGS sequence"/>
</dbReference>
<dbReference type="InterPro" id="IPR011989">
    <property type="entry name" value="ARM-like"/>
</dbReference>
<dbReference type="SUPFAM" id="SSF48371">
    <property type="entry name" value="ARM repeat"/>
    <property type="match status" value="1"/>
</dbReference>
<keyword evidence="5" id="KW-0732">Signal</keyword>
<dbReference type="EMBL" id="SMFL01000013">
    <property type="protein sequence ID" value="TDE11089.1"/>
    <property type="molecule type" value="Genomic_DNA"/>
</dbReference>
<proteinExistence type="predicted"/>
<dbReference type="InterPro" id="IPR011042">
    <property type="entry name" value="6-blade_b-propeller_TolB-like"/>
</dbReference>
<organism evidence="7 8">
    <name type="scientific">Dyadobacter psychrotolerans</name>
    <dbReference type="NCBI Taxonomy" id="2541721"/>
    <lineage>
        <taxon>Bacteria</taxon>
        <taxon>Pseudomonadati</taxon>
        <taxon>Bacteroidota</taxon>
        <taxon>Cytophagia</taxon>
        <taxon>Cytophagales</taxon>
        <taxon>Spirosomataceae</taxon>
        <taxon>Dyadobacter</taxon>
    </lineage>
</organism>
<dbReference type="RefSeq" id="WP_131961350.1">
    <property type="nucleotide sequence ID" value="NZ_SMFL01000013.1"/>
</dbReference>
<dbReference type="PANTHER" id="PTHR33546">
    <property type="entry name" value="LARGE, MULTIFUNCTIONAL SECRETED PROTEIN-RELATED"/>
    <property type="match status" value="1"/>
</dbReference>
<dbReference type="OrthoDB" id="9808161at2"/>
<dbReference type="InterPro" id="IPR036909">
    <property type="entry name" value="Cyt_c-like_dom_sf"/>
</dbReference>
<dbReference type="Gene3D" id="1.10.760.10">
    <property type="entry name" value="Cytochrome c-like domain"/>
    <property type="match status" value="1"/>
</dbReference>
<dbReference type="InterPro" id="IPR013427">
    <property type="entry name" value="Haem-bd_dom_put"/>
</dbReference>
<evidence type="ECO:0000256" key="2">
    <source>
        <dbReference type="ARBA" id="ARBA00022723"/>
    </source>
</evidence>
<dbReference type="AlphaFoldDB" id="A0A4R5DBN0"/>
<dbReference type="Gene3D" id="2.120.10.30">
    <property type="entry name" value="TolB, C-terminal domain"/>
    <property type="match status" value="1"/>
</dbReference>
<dbReference type="GO" id="GO:0020037">
    <property type="term" value="F:heme binding"/>
    <property type="evidence" value="ECO:0007669"/>
    <property type="project" value="InterPro"/>
</dbReference>
<dbReference type="Pfam" id="PF00034">
    <property type="entry name" value="Cytochrom_C"/>
    <property type="match status" value="1"/>
</dbReference>
<sequence length="1188" mass="131652">MKTLPHIKALVAAFFTGAFLLYAQSCRAPKTEKVSQAAVKSNPAATDIYAEHIRTSAYQTPEQERLAFQLPPGFEVTLFASEPNITKPMNMEFDDRGRLWVTQSSEYPMAAGMSDGKDRITILEDKDGDGKAETFTNFDDNLNIPIGIMPVSDGAIAYSIPNLYYFKDTNNDGKADSKKVLLGEFGHKDTHGMVNNIMRGYDGWVHVCHGFSNTSTVAGSDGDSITMVSGNTFRVRMDGSRVEQTTFGRVNPFGYAYDEKGYLFSVDCHTKPITQLIPGGDYPHFGKKAPVGIGFAPEMMSYELGSTALAGLVYYTGTQFPETYKNSFFTGDVVTCRIDRNTITYKGSTPVSKKEEPFLVSKDPWFRPVDVKLGPDGSLYIADFYNRIIGHYEVALNHPGRDRLSGRIWKITYKGDQANKSRVVTDWSKATVQQLLDGLKNPQLSTRLKVADRLVDTWKDKAIEPVKVMLASSSDQFAQVHSLWVLHRLGALDDNILDKALSNSNTVVQLHAFRILTERSSLSDKHRKVVYAGIENGDPFVKRTAAEILTKFPRAENLSLLLNLYEKTSPEDSHLRYTAMLGVRNNLRDNSVMWKVPGLKWNEKQLLLLTKTMLDVPSTASASFVLDYVMNHTLPTSDLINSLEYVGRYVSPYQLESAIGLISEKFANDPETQLTLYKTIQAGVKQSGVTPGQKMKAWGEGLSRRFLENISEDQELWKSRPLVRTGEQINPWIVSDQFLTNVMPAFRIVLSEKSGYAPKAALYSVPFKLPASLNMNVFDNDIHNRESKIGISNNSVKIRLAKSGKVISEYRLDQKQTAQFSDLIKNTTFDLNAYAGQMGYIEAVDSSLTGSVGIGKLEPAVLEMPAKAPALLVEQRILAAEIAGEHKVKSLEPALKQIVQATWMDYKVRSAAASALMSINPKANAAVLTAVLSDPSELPVLREKLAVSVAQAPSASVYETLKKQLSGGARSLQVVIATVLSNTSEGISYLLSAFKDDEVNADIVAEVPVKERFAGNASVEQQKQLDQFLASGANEREERQKLIDNRIAAYKPVNAGTEAGKAIFIQNCSSCHQIRGTGGLVGPQLDGIGNWGHKALTQKILDPNRNITEAFRTYNITLKNEKAITGLYRRTEGETMVFADLSGQEFSVSKSDMKEYKASKYTVMPDQFRNIIPEKDFYSLMDFLLSVK</sequence>
<evidence type="ECO:0000313" key="8">
    <source>
        <dbReference type="Proteomes" id="UP000294850"/>
    </source>
</evidence>